<dbReference type="EMBL" id="MU128916">
    <property type="protein sequence ID" value="KAF9519669.1"/>
    <property type="molecule type" value="Genomic_DNA"/>
</dbReference>
<organism evidence="2 3">
    <name type="scientific">Hydnum rufescens UP504</name>
    <dbReference type="NCBI Taxonomy" id="1448309"/>
    <lineage>
        <taxon>Eukaryota</taxon>
        <taxon>Fungi</taxon>
        <taxon>Dikarya</taxon>
        <taxon>Basidiomycota</taxon>
        <taxon>Agaricomycotina</taxon>
        <taxon>Agaricomycetes</taxon>
        <taxon>Cantharellales</taxon>
        <taxon>Hydnaceae</taxon>
        <taxon>Hydnum</taxon>
    </lineage>
</organism>
<evidence type="ECO:0000256" key="1">
    <source>
        <dbReference type="SAM" id="MobiDB-lite"/>
    </source>
</evidence>
<reference evidence="2" key="1">
    <citation type="journal article" date="2020" name="Nat. Commun.">
        <title>Large-scale genome sequencing of mycorrhizal fungi provides insights into the early evolution of symbiotic traits.</title>
        <authorList>
            <person name="Miyauchi S."/>
            <person name="Kiss E."/>
            <person name="Kuo A."/>
            <person name="Drula E."/>
            <person name="Kohler A."/>
            <person name="Sanchez-Garcia M."/>
            <person name="Morin E."/>
            <person name="Andreopoulos B."/>
            <person name="Barry K.W."/>
            <person name="Bonito G."/>
            <person name="Buee M."/>
            <person name="Carver A."/>
            <person name="Chen C."/>
            <person name="Cichocki N."/>
            <person name="Clum A."/>
            <person name="Culley D."/>
            <person name="Crous P.W."/>
            <person name="Fauchery L."/>
            <person name="Girlanda M."/>
            <person name="Hayes R.D."/>
            <person name="Keri Z."/>
            <person name="LaButti K."/>
            <person name="Lipzen A."/>
            <person name="Lombard V."/>
            <person name="Magnuson J."/>
            <person name="Maillard F."/>
            <person name="Murat C."/>
            <person name="Nolan M."/>
            <person name="Ohm R.A."/>
            <person name="Pangilinan J."/>
            <person name="Pereira M.F."/>
            <person name="Perotto S."/>
            <person name="Peter M."/>
            <person name="Pfister S."/>
            <person name="Riley R."/>
            <person name="Sitrit Y."/>
            <person name="Stielow J.B."/>
            <person name="Szollosi G."/>
            <person name="Zifcakova L."/>
            <person name="Stursova M."/>
            <person name="Spatafora J.W."/>
            <person name="Tedersoo L."/>
            <person name="Vaario L.M."/>
            <person name="Yamada A."/>
            <person name="Yan M."/>
            <person name="Wang P."/>
            <person name="Xu J."/>
            <person name="Bruns T."/>
            <person name="Baldrian P."/>
            <person name="Vilgalys R."/>
            <person name="Dunand C."/>
            <person name="Henrissat B."/>
            <person name="Grigoriev I.V."/>
            <person name="Hibbett D."/>
            <person name="Nagy L.G."/>
            <person name="Martin F.M."/>
        </authorList>
    </citation>
    <scope>NUCLEOTIDE SEQUENCE</scope>
    <source>
        <strain evidence="2">UP504</strain>
    </source>
</reference>
<feature type="compositionally biased region" description="Gly residues" evidence="1">
    <location>
        <begin position="262"/>
        <end position="271"/>
    </location>
</feature>
<evidence type="ECO:0000313" key="3">
    <source>
        <dbReference type="Proteomes" id="UP000886523"/>
    </source>
</evidence>
<feature type="region of interest" description="Disordered" evidence="1">
    <location>
        <begin position="262"/>
        <end position="291"/>
    </location>
</feature>
<dbReference type="AlphaFoldDB" id="A0A9P6E1K7"/>
<dbReference type="Proteomes" id="UP000886523">
    <property type="component" value="Unassembled WGS sequence"/>
</dbReference>
<comment type="caution">
    <text evidence="2">The sequence shown here is derived from an EMBL/GenBank/DDBJ whole genome shotgun (WGS) entry which is preliminary data.</text>
</comment>
<accession>A0A9P6E1K7</accession>
<sequence>MASRKVPGESSQDNHPSSEKMIRFDLASTPEDHNYVEALRKIFVPLIVNLHAVSDPYHNPDVMAAGVTDNDVVALAKMGASVVAELEASNFVDATGQLDASASSLIRHGASAGPPVLSANTPSSEHDVEVALTTEPISPDSGLPFHANRAGGDVEDMDIDASSDVSVSLPGKNIPEGDSVLISGRAQLAASGDPHNDNLKILPPRATVTSGSSSSSLTRQSRPLRIEIPPSGPFGISLFSSESSMSRPNTLSTPTPTVVGGLDGTSGGNIHGAGAPKLVSPGPASSMLDRPPPQVRELCFIRGQSGLFTTETKFDLSDDDLAGIQRWMNRHVNFDPKDLHLCVHLHCSTRARSMVWRKHLQLWRSWTINGPPLAITCLPSTQPKASPMESPLYATSTSSAQRADFSCVLFPACSSWYELSADRSGCRLF</sequence>
<feature type="region of interest" description="Disordered" evidence="1">
    <location>
        <begin position="190"/>
        <end position="229"/>
    </location>
</feature>
<name>A0A9P6E1K7_9AGAM</name>
<keyword evidence="3" id="KW-1185">Reference proteome</keyword>
<proteinExistence type="predicted"/>
<protein>
    <submittedName>
        <fullName evidence="2">Uncharacterized protein</fullName>
    </submittedName>
</protein>
<gene>
    <name evidence="2" type="ORF">BS47DRAFT_1077358</name>
</gene>
<evidence type="ECO:0000313" key="2">
    <source>
        <dbReference type="EMBL" id="KAF9519669.1"/>
    </source>
</evidence>